<gene>
    <name evidence="1" type="ordered locus">XAC2264</name>
</gene>
<organism evidence="1 2">
    <name type="scientific">Xanthomonas axonopodis pv. citri (strain 306)</name>
    <dbReference type="NCBI Taxonomy" id="190486"/>
    <lineage>
        <taxon>Bacteria</taxon>
        <taxon>Pseudomonadati</taxon>
        <taxon>Pseudomonadota</taxon>
        <taxon>Gammaproteobacteria</taxon>
        <taxon>Lysobacterales</taxon>
        <taxon>Lysobacteraceae</taxon>
        <taxon>Xanthomonas</taxon>
    </lineage>
</organism>
<protein>
    <submittedName>
        <fullName evidence="1">Uncharacterized protein</fullName>
    </submittedName>
</protein>
<evidence type="ECO:0000313" key="2">
    <source>
        <dbReference type="Proteomes" id="UP000000576"/>
    </source>
</evidence>
<dbReference type="EMBL" id="AE008923">
    <property type="protein sequence ID" value="AAM37117.1"/>
    <property type="molecule type" value="Genomic_DNA"/>
</dbReference>
<dbReference type="AlphaFoldDB" id="A0AAI8ET21"/>
<proteinExistence type="predicted"/>
<name>A0AAI8ET21_XANAC</name>
<sequence>MRKQNHTSRQDSLIDTVGRASGRPGLLVTSTLAPPLWAQMVSEACLPSRRVAPATVTAFGKCREVPGRHALGGLLFKASPPICECSQMPTPEPVALLSKLGWPYHPWMVTASVQPGDSLDIARTLARSDQMHERILELLGKEGFHGAPRSQVATGMCFVAMEHAQGLRSLIALALANSAVGLMRIQFEALMRAAWLLYAAPEATIVKLLSPLTLDSEKAAKNLPGVNEMLEGLRKSIGGPGEGIPASAYEMLAHFKDVTWSAMNSFVHGGIHPLRRFEEGFPLPLALQILRNSNGLVTMTGMLLAVLTGNSLIASAMSRIQPDFSDCLPDLQDRESEG</sequence>
<dbReference type="KEGG" id="xac:XAC2264"/>
<dbReference type="InterPro" id="IPR054257">
    <property type="entry name" value="DUF6988"/>
</dbReference>
<reference evidence="1 2" key="1">
    <citation type="journal article" date="2002" name="Nature">
        <title>Comparison of the genomes of two Xanthomonas pathogens with differing host specificities.</title>
        <authorList>
            <person name="da Silva A.C."/>
            <person name="Ferro J.A."/>
            <person name="Reinach F.C."/>
            <person name="Farah C.S."/>
            <person name="Furlan L.R."/>
            <person name="Quaggio R.B."/>
            <person name="Monteiro-Vitorello C.B."/>
            <person name="Van Sluys M.A."/>
            <person name="Almeida N.F."/>
            <person name="Alves L.M."/>
            <person name="do Amaral A.M."/>
            <person name="Bertolini M.C."/>
            <person name="Camargo L.E."/>
            <person name="Camarotte G."/>
            <person name="Cannavan F."/>
            <person name="Cardozo J."/>
            <person name="Chambergo F."/>
            <person name="Ciapina L.P."/>
            <person name="Cicarelli R.M."/>
            <person name="Coutinho L.L."/>
            <person name="Cursino-Santos J.R."/>
            <person name="El-Dorry H."/>
            <person name="Faria J.B."/>
            <person name="Ferreira A.J."/>
            <person name="Ferreira R.C."/>
            <person name="Ferro M.I."/>
            <person name="Formighieri E.F."/>
            <person name="Franco M.C."/>
            <person name="Greggio C.C."/>
            <person name="Gruber A."/>
            <person name="Katsuyama A.M."/>
            <person name="Kishi L.T."/>
            <person name="Leite R.P."/>
            <person name="Lemos E.G."/>
            <person name="Lemos M.V."/>
            <person name="Locali E.C."/>
            <person name="Machado M.A."/>
            <person name="Madeira A.M."/>
            <person name="Martinez-Rossi N.M."/>
            <person name="Martins E.C."/>
            <person name="Meidanis J."/>
            <person name="Menck C.F."/>
            <person name="Miyaki C.Y."/>
            <person name="Moon D.H."/>
            <person name="Moreira L.M."/>
            <person name="Novo M.T."/>
            <person name="Okura V.K."/>
            <person name="Oliveira M.C."/>
            <person name="Oliveira V.R."/>
            <person name="Pereira H.A."/>
            <person name="Rossi A."/>
            <person name="Sena J.A."/>
            <person name="Silva C."/>
            <person name="de Souza R.F."/>
            <person name="Spinola L.A."/>
            <person name="Takita M.A."/>
            <person name="Tamura R.E."/>
            <person name="Teixeira E.C."/>
            <person name="Tezza R.I."/>
            <person name="Trindade dos Santos M."/>
            <person name="Truffi D."/>
            <person name="Tsai S.M."/>
            <person name="White F.F."/>
            <person name="Setubal J.C."/>
            <person name="Kitajima J.P."/>
        </authorList>
    </citation>
    <scope>NUCLEOTIDE SEQUENCE [LARGE SCALE GENOMIC DNA]</scope>
    <source>
        <strain evidence="1 2">306</strain>
    </source>
</reference>
<dbReference type="Pfam" id="PF22491">
    <property type="entry name" value="DUF6988"/>
    <property type="match status" value="1"/>
</dbReference>
<dbReference type="Proteomes" id="UP000000576">
    <property type="component" value="Chromosome"/>
</dbReference>
<evidence type="ECO:0000313" key="1">
    <source>
        <dbReference type="EMBL" id="AAM37117.1"/>
    </source>
</evidence>
<accession>A0AAI8ET21</accession>